<evidence type="ECO:0000256" key="1">
    <source>
        <dbReference type="SAM" id="MobiDB-lite"/>
    </source>
</evidence>
<organism evidence="3 4">
    <name type="scientific">Dendrobium thyrsiflorum</name>
    <name type="common">Pinecone-like raceme dendrobium</name>
    <name type="synonym">Orchid</name>
    <dbReference type="NCBI Taxonomy" id="117978"/>
    <lineage>
        <taxon>Eukaryota</taxon>
        <taxon>Viridiplantae</taxon>
        <taxon>Streptophyta</taxon>
        <taxon>Embryophyta</taxon>
        <taxon>Tracheophyta</taxon>
        <taxon>Spermatophyta</taxon>
        <taxon>Magnoliopsida</taxon>
        <taxon>Liliopsida</taxon>
        <taxon>Asparagales</taxon>
        <taxon>Orchidaceae</taxon>
        <taxon>Epidendroideae</taxon>
        <taxon>Malaxideae</taxon>
        <taxon>Dendrobiinae</taxon>
        <taxon>Dendrobium</taxon>
    </lineage>
</organism>
<dbReference type="InterPro" id="IPR005162">
    <property type="entry name" value="Retrotrans_gag_dom"/>
</dbReference>
<name>A0ABD0VGJ3_DENTH</name>
<gene>
    <name evidence="3" type="ORF">M5K25_004906</name>
</gene>
<accession>A0ABD0VGJ3</accession>
<evidence type="ECO:0000313" key="3">
    <source>
        <dbReference type="EMBL" id="KAL0924100.1"/>
    </source>
</evidence>
<dbReference type="Pfam" id="PF03732">
    <property type="entry name" value="Retrotrans_gag"/>
    <property type="match status" value="1"/>
</dbReference>
<feature type="region of interest" description="Disordered" evidence="1">
    <location>
        <begin position="104"/>
        <end position="146"/>
    </location>
</feature>
<feature type="compositionally biased region" description="Basic and acidic residues" evidence="1">
    <location>
        <begin position="104"/>
        <end position="124"/>
    </location>
</feature>
<dbReference type="AlphaFoldDB" id="A0ABD0VGJ3"/>
<keyword evidence="4" id="KW-1185">Reference proteome</keyword>
<reference evidence="3 4" key="1">
    <citation type="journal article" date="2024" name="Plant Biotechnol. J.">
        <title>Dendrobium thyrsiflorum genome and its molecular insights into genes involved in important horticultural traits.</title>
        <authorList>
            <person name="Chen B."/>
            <person name="Wang J.Y."/>
            <person name="Zheng P.J."/>
            <person name="Li K.L."/>
            <person name="Liang Y.M."/>
            <person name="Chen X.F."/>
            <person name="Zhang C."/>
            <person name="Zhao X."/>
            <person name="He X."/>
            <person name="Zhang G.Q."/>
            <person name="Liu Z.J."/>
            <person name="Xu Q."/>
        </authorList>
    </citation>
    <scope>NUCLEOTIDE SEQUENCE [LARGE SCALE GENOMIC DNA]</scope>
    <source>
        <strain evidence="3">GZMU011</strain>
    </source>
</reference>
<dbReference type="Proteomes" id="UP001552299">
    <property type="component" value="Unassembled WGS sequence"/>
</dbReference>
<evidence type="ECO:0000313" key="4">
    <source>
        <dbReference type="Proteomes" id="UP001552299"/>
    </source>
</evidence>
<evidence type="ECO:0000259" key="2">
    <source>
        <dbReference type="Pfam" id="PF03732"/>
    </source>
</evidence>
<sequence length="146" mass="16814">MKLTGRASQFWSNLESLGESRNEYPIIDWPSMKRELKQKYLPSSYFPRLLDKWNRLTKGSKPVKDYIAAFDDYLIRCKGEISTTPAQIISMFRTGLREDLRNELEERDRTADGMRTRALGDSRTPDAPPGLGVSEPTWQGGRLDRT</sequence>
<protein>
    <recommendedName>
        <fullName evidence="2">Retrotransposon gag domain-containing protein</fullName>
    </recommendedName>
</protein>
<feature type="domain" description="Retrotransposon gag" evidence="2">
    <location>
        <begin position="2"/>
        <end position="98"/>
    </location>
</feature>
<proteinExistence type="predicted"/>
<dbReference type="EMBL" id="JANQDX010000005">
    <property type="protein sequence ID" value="KAL0924100.1"/>
    <property type="molecule type" value="Genomic_DNA"/>
</dbReference>
<comment type="caution">
    <text evidence="3">The sequence shown here is derived from an EMBL/GenBank/DDBJ whole genome shotgun (WGS) entry which is preliminary data.</text>
</comment>